<evidence type="ECO:0000259" key="7">
    <source>
        <dbReference type="PROSITE" id="PS50123"/>
    </source>
</evidence>
<evidence type="ECO:0000313" key="9">
    <source>
        <dbReference type="Proteomes" id="UP000067626"/>
    </source>
</evidence>
<dbReference type="Gene3D" id="1.10.155.10">
    <property type="entry name" value="Chemotaxis receptor methyltransferase CheR, N-terminal domain"/>
    <property type="match status" value="1"/>
</dbReference>
<feature type="domain" description="CheR-type methyltransferase" evidence="7">
    <location>
        <begin position="45"/>
        <end position="311"/>
    </location>
</feature>
<keyword evidence="9" id="KW-1185">Reference proteome</keyword>
<dbReference type="EC" id="2.1.1.80" evidence="2"/>
<evidence type="ECO:0000256" key="2">
    <source>
        <dbReference type="ARBA" id="ARBA00012534"/>
    </source>
</evidence>
<proteinExistence type="predicted"/>
<evidence type="ECO:0000256" key="6">
    <source>
        <dbReference type="SAM" id="MobiDB-lite"/>
    </source>
</evidence>
<organism evidence="8 9">
    <name type="scientific">Chondromyces crocatus</name>
    <dbReference type="NCBI Taxonomy" id="52"/>
    <lineage>
        <taxon>Bacteria</taxon>
        <taxon>Pseudomonadati</taxon>
        <taxon>Myxococcota</taxon>
        <taxon>Polyangia</taxon>
        <taxon>Polyangiales</taxon>
        <taxon>Polyangiaceae</taxon>
        <taxon>Chondromyces</taxon>
    </lineage>
</organism>
<dbReference type="SUPFAM" id="SSF47757">
    <property type="entry name" value="Chemotaxis receptor methyltransferase CheR, N-terminal domain"/>
    <property type="match status" value="1"/>
</dbReference>
<dbReference type="GO" id="GO:0032259">
    <property type="term" value="P:methylation"/>
    <property type="evidence" value="ECO:0007669"/>
    <property type="project" value="UniProtKB-KW"/>
</dbReference>
<dbReference type="EMBL" id="CP012159">
    <property type="protein sequence ID" value="AKT42033.1"/>
    <property type="molecule type" value="Genomic_DNA"/>
</dbReference>
<evidence type="ECO:0000256" key="4">
    <source>
        <dbReference type="ARBA" id="ARBA00022679"/>
    </source>
</evidence>
<comment type="catalytic activity">
    <reaction evidence="1">
        <text>L-glutamyl-[protein] + S-adenosyl-L-methionine = [protein]-L-glutamate 5-O-methyl ester + S-adenosyl-L-homocysteine</text>
        <dbReference type="Rhea" id="RHEA:24452"/>
        <dbReference type="Rhea" id="RHEA-COMP:10208"/>
        <dbReference type="Rhea" id="RHEA-COMP:10311"/>
        <dbReference type="ChEBI" id="CHEBI:29973"/>
        <dbReference type="ChEBI" id="CHEBI:57856"/>
        <dbReference type="ChEBI" id="CHEBI:59789"/>
        <dbReference type="ChEBI" id="CHEBI:82795"/>
        <dbReference type="EC" id="2.1.1.80"/>
    </reaction>
</comment>
<dbReference type="Pfam" id="PF03705">
    <property type="entry name" value="CheR_N"/>
    <property type="match status" value="1"/>
</dbReference>
<dbReference type="PATRIC" id="fig|52.7.peg.6873"/>
<protein>
    <recommendedName>
        <fullName evidence="2">protein-glutamate O-methyltransferase</fullName>
        <ecNumber evidence="2">2.1.1.80</ecNumber>
    </recommendedName>
</protein>
<feature type="compositionally biased region" description="Basic and acidic residues" evidence="6">
    <location>
        <begin position="18"/>
        <end position="33"/>
    </location>
</feature>
<dbReference type="PIRSF" id="PIRSF000410">
    <property type="entry name" value="CheR"/>
    <property type="match status" value="1"/>
</dbReference>
<dbReference type="InterPro" id="IPR022641">
    <property type="entry name" value="CheR_N"/>
</dbReference>
<evidence type="ECO:0000256" key="3">
    <source>
        <dbReference type="ARBA" id="ARBA00022603"/>
    </source>
</evidence>
<dbReference type="SUPFAM" id="SSF53335">
    <property type="entry name" value="S-adenosyl-L-methionine-dependent methyltransferases"/>
    <property type="match status" value="1"/>
</dbReference>
<feature type="region of interest" description="Disordered" evidence="6">
    <location>
        <begin position="1"/>
        <end position="38"/>
    </location>
</feature>
<evidence type="ECO:0000256" key="5">
    <source>
        <dbReference type="ARBA" id="ARBA00022691"/>
    </source>
</evidence>
<dbReference type="InterPro" id="IPR029063">
    <property type="entry name" value="SAM-dependent_MTases_sf"/>
</dbReference>
<keyword evidence="3" id="KW-0489">Methyltransferase</keyword>
<dbReference type="InterPro" id="IPR050903">
    <property type="entry name" value="Bact_Chemotaxis_MeTrfase"/>
</dbReference>
<name>A0A0K1EN27_CHOCO</name>
<dbReference type="PRINTS" id="PR00996">
    <property type="entry name" value="CHERMTFRASE"/>
</dbReference>
<dbReference type="SMART" id="SM00138">
    <property type="entry name" value="MeTrc"/>
    <property type="match status" value="1"/>
</dbReference>
<dbReference type="PROSITE" id="PS50123">
    <property type="entry name" value="CHER"/>
    <property type="match status" value="1"/>
</dbReference>
<dbReference type="InterPro" id="IPR026024">
    <property type="entry name" value="Chemotaxis_MeTrfase_CheR"/>
</dbReference>
<gene>
    <name evidence="8" type="primary">cheR</name>
    <name evidence="8" type="ORF">CMC5_062550</name>
</gene>
<dbReference type="InterPro" id="IPR022642">
    <property type="entry name" value="CheR_C"/>
</dbReference>
<dbReference type="AlphaFoldDB" id="A0A0K1EN27"/>
<dbReference type="GO" id="GO:0008983">
    <property type="term" value="F:protein-glutamate O-methyltransferase activity"/>
    <property type="evidence" value="ECO:0007669"/>
    <property type="project" value="UniProtKB-EC"/>
</dbReference>
<sequence length="312" mass="34858">MLAPRTSRDETTDPLMIELDRTRARTSAERGSREPQFSSLPPSLFRAFRDLAAARSGIQIRDGKETLVATRIAGRMGELGLDEPAAYLARLREDPSGVEMIRFLDALCTTFTGFYRDAEHFTLLASEAARRLSRGQQRMRVWCAATASGEEAYSTAMVLSEAVANTEVDYRVLATDLSTSALRTAIQGRYSQQQLTPVSERLRAKYFIPVPTDDGTSSTRFEVSQRLRERVSFARLNLAAPPFPIMAPFDVILCRNVMIYFDPQVRQRLLDELTRLLRPGGLLLVGHAETLSGLQHQLTPVQPSALRKPRVA</sequence>
<keyword evidence="5" id="KW-0949">S-adenosyl-L-methionine</keyword>
<dbReference type="InterPro" id="IPR036804">
    <property type="entry name" value="CheR_N_sf"/>
</dbReference>
<dbReference type="KEGG" id="ccro:CMC5_062550"/>
<keyword evidence="4" id="KW-0808">Transferase</keyword>
<dbReference type="PANTHER" id="PTHR24422:SF26">
    <property type="entry name" value="CHEMOTAXIS PROTEIN METHYLTRANSFERASE"/>
    <property type="match status" value="1"/>
</dbReference>
<dbReference type="STRING" id="52.CMC5_062550"/>
<dbReference type="Gene3D" id="3.40.50.150">
    <property type="entry name" value="Vaccinia Virus protein VP39"/>
    <property type="match status" value="1"/>
</dbReference>
<dbReference type="InterPro" id="IPR000780">
    <property type="entry name" value="CheR_MeTrfase"/>
</dbReference>
<evidence type="ECO:0000313" key="8">
    <source>
        <dbReference type="EMBL" id="AKT42033.1"/>
    </source>
</evidence>
<feature type="compositionally biased region" description="Basic and acidic residues" evidence="6">
    <location>
        <begin position="1"/>
        <end position="11"/>
    </location>
</feature>
<dbReference type="Proteomes" id="UP000067626">
    <property type="component" value="Chromosome"/>
</dbReference>
<accession>A0A0K1EN27</accession>
<reference evidence="8 9" key="1">
    <citation type="submission" date="2015-07" db="EMBL/GenBank/DDBJ databases">
        <title>Genome analysis of myxobacterium Chondromyces crocatus Cm c5 reveals a high potential for natural compound synthesis and the genetic basis for the loss of fruiting body formation.</title>
        <authorList>
            <person name="Zaburannyi N."/>
            <person name="Bunk B."/>
            <person name="Maier J."/>
            <person name="Overmann J."/>
            <person name="Mueller R."/>
        </authorList>
    </citation>
    <scope>NUCLEOTIDE SEQUENCE [LARGE SCALE GENOMIC DNA]</scope>
    <source>
        <strain evidence="8 9">Cm c5</strain>
    </source>
</reference>
<evidence type="ECO:0000256" key="1">
    <source>
        <dbReference type="ARBA" id="ARBA00001541"/>
    </source>
</evidence>
<dbReference type="PANTHER" id="PTHR24422">
    <property type="entry name" value="CHEMOTAXIS PROTEIN METHYLTRANSFERASE"/>
    <property type="match status" value="1"/>
</dbReference>
<dbReference type="Pfam" id="PF01739">
    <property type="entry name" value="CheR"/>
    <property type="match status" value="1"/>
</dbReference>